<keyword evidence="4" id="KW-0227">DNA damage</keyword>
<dbReference type="CDD" id="cd00056">
    <property type="entry name" value="ENDO3c"/>
    <property type="match status" value="1"/>
</dbReference>
<dbReference type="InterPro" id="IPR052054">
    <property type="entry name" value="Oxidative_DNA_repair_enzyme"/>
</dbReference>
<comment type="similarity">
    <text evidence="2">Belongs to the type-1 OGG1 family.</text>
</comment>
<dbReference type="AlphaFoldDB" id="S2IZM4"/>
<dbReference type="SUPFAM" id="SSF48150">
    <property type="entry name" value="DNA-glycosylase"/>
    <property type="match status" value="1"/>
</dbReference>
<evidence type="ECO:0000259" key="14">
    <source>
        <dbReference type="SMART" id="SM00478"/>
    </source>
</evidence>
<dbReference type="Gene3D" id="1.10.1670.10">
    <property type="entry name" value="Helix-hairpin-Helix base-excision DNA repair enzymes (C-terminal)"/>
    <property type="match status" value="1"/>
</dbReference>
<keyword evidence="10" id="KW-0326">Glycosidase</keyword>
<dbReference type="eggNOG" id="KOG2875">
    <property type="taxonomic scope" value="Eukaryota"/>
</dbReference>
<comment type="catalytic activity">
    <reaction evidence="12">
        <text>2'-deoxyribonucleotide-(2'-deoxyribose 5'-phosphate)-2'-deoxyribonucleotide-DNA = a 3'-end 2'-deoxyribonucleotide-(2,3-dehydro-2,3-deoxyribose 5'-phosphate)-DNA + a 5'-end 5'-phospho-2'-deoxyribonucleoside-DNA + H(+)</text>
        <dbReference type="Rhea" id="RHEA:66592"/>
        <dbReference type="Rhea" id="RHEA-COMP:13180"/>
        <dbReference type="Rhea" id="RHEA-COMP:16897"/>
        <dbReference type="Rhea" id="RHEA-COMP:17067"/>
        <dbReference type="ChEBI" id="CHEBI:15378"/>
        <dbReference type="ChEBI" id="CHEBI:136412"/>
        <dbReference type="ChEBI" id="CHEBI:157695"/>
        <dbReference type="ChEBI" id="CHEBI:167181"/>
        <dbReference type="EC" id="4.2.99.18"/>
    </reaction>
</comment>
<accession>S2IZM4</accession>
<protein>
    <recommendedName>
        <fullName evidence="13">N-glycosylase/DNA lyase</fullName>
        <ecNumber evidence="3">4.2.99.18</ecNumber>
    </recommendedName>
</protein>
<evidence type="ECO:0000256" key="9">
    <source>
        <dbReference type="ARBA" id="ARBA00023268"/>
    </source>
</evidence>
<dbReference type="GO" id="GO:0005634">
    <property type="term" value="C:nucleus"/>
    <property type="evidence" value="ECO:0007669"/>
    <property type="project" value="UniProtKB-SubCell"/>
</dbReference>
<keyword evidence="8" id="KW-0539">Nucleus</keyword>
<keyword evidence="5" id="KW-0378">Hydrolase</keyword>
<evidence type="ECO:0000256" key="2">
    <source>
        <dbReference type="ARBA" id="ARBA00010679"/>
    </source>
</evidence>
<dbReference type="OrthoDB" id="238681at2759"/>
<dbReference type="Pfam" id="PF07934">
    <property type="entry name" value="OGG_N"/>
    <property type="match status" value="1"/>
</dbReference>
<evidence type="ECO:0000256" key="1">
    <source>
        <dbReference type="ARBA" id="ARBA00004123"/>
    </source>
</evidence>
<dbReference type="Gene3D" id="3.30.310.40">
    <property type="match status" value="1"/>
</dbReference>
<dbReference type="Proteomes" id="UP000014254">
    <property type="component" value="Unassembled WGS sequence"/>
</dbReference>
<evidence type="ECO:0000313" key="15">
    <source>
        <dbReference type="EMBL" id="EPB83221.1"/>
    </source>
</evidence>
<comment type="function">
    <text evidence="11">DNA repair enzyme that incises DNA at 8-oxoG residues. Excises 7,8-dihydro-8-oxoguanine and 2,6-diamino-4-hydroxy-5-N-methylformamidopyrimidine (FAPY) from damaged DNA. Has a beta-lyase activity that nicks DNA 3' to the lesion.</text>
</comment>
<dbReference type="GO" id="GO:0003684">
    <property type="term" value="F:damaged DNA binding"/>
    <property type="evidence" value="ECO:0007669"/>
    <property type="project" value="InterPro"/>
</dbReference>
<dbReference type="FunFam" id="1.10.1670.10:FF:000005">
    <property type="entry name" value="N-glycosylase/DNA lyase OGG1"/>
    <property type="match status" value="1"/>
</dbReference>
<dbReference type="InParanoid" id="S2IZM4"/>
<dbReference type="SUPFAM" id="SSF55945">
    <property type="entry name" value="TATA-box binding protein-like"/>
    <property type="match status" value="1"/>
</dbReference>
<keyword evidence="6" id="KW-0234">DNA repair</keyword>
<evidence type="ECO:0000313" key="16">
    <source>
        <dbReference type="Proteomes" id="UP000014254"/>
    </source>
</evidence>
<dbReference type="EC" id="4.2.99.18" evidence="3"/>
<dbReference type="OMA" id="GYAQEYL"/>
<evidence type="ECO:0000256" key="4">
    <source>
        <dbReference type="ARBA" id="ARBA00022763"/>
    </source>
</evidence>
<sequence>MLKLQSASLLWKDLHISPHELRLNTLRCGQSFRWKQLNESWVSVLNGKLVVLKETRKLTYKIHMDTCSHRKEQLLPSSVTEIRDYFQLDRVSLQQCYQRWSKIDPNFAKKSVNFQGIRMLRQDPWENLISFICSSNNNISRISQMVNKMCVRFGKKAAILDDTEFYEFPTLDEITTDDTKVESILRELGFGYRAKYIANTCSKIKADHPDLKEKWLHTLRDVPYEEAKSALMTLQGVGPKVADCVCLMSLDQTESIPVDTHVWQIALRDYGFNSKKRGKTLDSKLYLQVGDHFRTLFGEYSGWAHSVLFTADLKSFEVVDDNKKRKVVKKEQEITVVSKKTKKSE</sequence>
<dbReference type="SMART" id="SM00478">
    <property type="entry name" value="ENDO3c"/>
    <property type="match status" value="1"/>
</dbReference>
<dbReference type="PANTHER" id="PTHR10242">
    <property type="entry name" value="8-OXOGUANINE DNA GLYCOSYLASE"/>
    <property type="match status" value="1"/>
</dbReference>
<reference evidence="16" key="1">
    <citation type="submission" date="2013-05" db="EMBL/GenBank/DDBJ databases">
        <title>The Genome sequence of Mucor circinelloides f. circinelloides 1006PhL.</title>
        <authorList>
            <consortium name="The Broad Institute Genomics Platform"/>
            <person name="Cuomo C."/>
            <person name="Earl A."/>
            <person name="Findley K."/>
            <person name="Lee S.C."/>
            <person name="Walker B."/>
            <person name="Young S."/>
            <person name="Zeng Q."/>
            <person name="Gargeya S."/>
            <person name="Fitzgerald M."/>
            <person name="Haas B."/>
            <person name="Abouelleil A."/>
            <person name="Allen A.W."/>
            <person name="Alvarado L."/>
            <person name="Arachchi H.M."/>
            <person name="Berlin A.M."/>
            <person name="Chapman S.B."/>
            <person name="Gainer-Dewar J."/>
            <person name="Goldberg J."/>
            <person name="Griggs A."/>
            <person name="Gujja S."/>
            <person name="Hansen M."/>
            <person name="Howarth C."/>
            <person name="Imamovic A."/>
            <person name="Ireland A."/>
            <person name="Larimer J."/>
            <person name="McCowan C."/>
            <person name="Murphy C."/>
            <person name="Pearson M."/>
            <person name="Poon T.W."/>
            <person name="Priest M."/>
            <person name="Roberts A."/>
            <person name="Saif S."/>
            <person name="Shea T."/>
            <person name="Sisk P."/>
            <person name="Sykes S."/>
            <person name="Wortman J."/>
            <person name="Nusbaum C."/>
            <person name="Birren B."/>
        </authorList>
    </citation>
    <scope>NUCLEOTIDE SEQUENCE [LARGE SCALE GENOMIC DNA]</scope>
    <source>
        <strain evidence="16">1006PhL</strain>
    </source>
</reference>
<dbReference type="GO" id="GO:0006289">
    <property type="term" value="P:nucleotide-excision repair"/>
    <property type="evidence" value="ECO:0007669"/>
    <property type="project" value="InterPro"/>
</dbReference>
<evidence type="ECO:0000256" key="7">
    <source>
        <dbReference type="ARBA" id="ARBA00023239"/>
    </source>
</evidence>
<feature type="domain" description="HhH-GPD" evidence="14">
    <location>
        <begin position="133"/>
        <end position="313"/>
    </location>
</feature>
<evidence type="ECO:0000256" key="12">
    <source>
        <dbReference type="ARBA" id="ARBA00044632"/>
    </source>
</evidence>
<evidence type="ECO:0000256" key="6">
    <source>
        <dbReference type="ARBA" id="ARBA00023204"/>
    </source>
</evidence>
<dbReference type="PANTHER" id="PTHR10242:SF2">
    <property type="entry name" value="N-GLYCOSYLASE_DNA LYASE"/>
    <property type="match status" value="1"/>
</dbReference>
<organism evidence="15 16">
    <name type="scientific">Mucor circinelloides f. circinelloides (strain 1006PhL)</name>
    <name type="common">Mucormycosis agent</name>
    <name type="synonym">Calyptromyces circinelloides</name>
    <dbReference type="NCBI Taxonomy" id="1220926"/>
    <lineage>
        <taxon>Eukaryota</taxon>
        <taxon>Fungi</taxon>
        <taxon>Fungi incertae sedis</taxon>
        <taxon>Mucoromycota</taxon>
        <taxon>Mucoromycotina</taxon>
        <taxon>Mucoromycetes</taxon>
        <taxon>Mucorales</taxon>
        <taxon>Mucorineae</taxon>
        <taxon>Mucoraceae</taxon>
        <taxon>Mucor</taxon>
    </lineage>
</organism>
<dbReference type="Pfam" id="PF00730">
    <property type="entry name" value="HhH-GPD"/>
    <property type="match status" value="1"/>
</dbReference>
<evidence type="ECO:0000256" key="10">
    <source>
        <dbReference type="ARBA" id="ARBA00023295"/>
    </source>
</evidence>
<evidence type="ECO:0000256" key="3">
    <source>
        <dbReference type="ARBA" id="ARBA00012720"/>
    </source>
</evidence>
<evidence type="ECO:0000256" key="5">
    <source>
        <dbReference type="ARBA" id="ARBA00022801"/>
    </source>
</evidence>
<dbReference type="GO" id="GO:0140078">
    <property type="term" value="F:class I DNA-(apurinic or apyrimidinic site) endonuclease activity"/>
    <property type="evidence" value="ECO:0007669"/>
    <property type="project" value="UniProtKB-EC"/>
</dbReference>
<gene>
    <name evidence="15" type="ORF">HMPREF1544_10017</name>
</gene>
<dbReference type="InterPro" id="IPR011257">
    <property type="entry name" value="DNA_glycosylase"/>
</dbReference>
<dbReference type="STRING" id="1220926.S2IZM4"/>
<dbReference type="GO" id="GO:0006285">
    <property type="term" value="P:base-excision repair, AP site formation"/>
    <property type="evidence" value="ECO:0007669"/>
    <property type="project" value="TreeGrafter"/>
</dbReference>
<dbReference type="InterPro" id="IPR003265">
    <property type="entry name" value="HhH-GPD_domain"/>
</dbReference>
<dbReference type="InterPro" id="IPR023170">
    <property type="entry name" value="HhH_base_excis_C"/>
</dbReference>
<dbReference type="GO" id="GO:0034039">
    <property type="term" value="F:8-oxo-7,8-dihydroguanine DNA N-glycosylase activity"/>
    <property type="evidence" value="ECO:0007669"/>
    <property type="project" value="TreeGrafter"/>
</dbReference>
<keyword evidence="16" id="KW-1185">Reference proteome</keyword>
<comment type="subcellular location">
    <subcellularLocation>
        <location evidence="1">Nucleus</location>
    </subcellularLocation>
</comment>
<dbReference type="InterPro" id="IPR012904">
    <property type="entry name" value="OGG_N"/>
</dbReference>
<dbReference type="EMBL" id="KE124079">
    <property type="protein sequence ID" value="EPB83221.1"/>
    <property type="molecule type" value="Genomic_DNA"/>
</dbReference>
<dbReference type="Gene3D" id="1.10.340.30">
    <property type="entry name" value="Hypothetical protein, domain 2"/>
    <property type="match status" value="1"/>
</dbReference>
<evidence type="ECO:0000256" key="8">
    <source>
        <dbReference type="ARBA" id="ARBA00023242"/>
    </source>
</evidence>
<name>S2IZM4_MUCC1</name>
<keyword evidence="7" id="KW-0456">Lyase</keyword>
<dbReference type="VEuPathDB" id="FungiDB:HMPREF1544_10017"/>
<dbReference type="FunFam" id="1.10.340.30:FF:000006">
    <property type="entry name" value="N-glycosylase/DNA lyase isoform X2"/>
    <property type="match status" value="1"/>
</dbReference>
<evidence type="ECO:0000256" key="11">
    <source>
        <dbReference type="ARBA" id="ARBA00025652"/>
    </source>
</evidence>
<keyword evidence="9" id="KW-0511">Multifunctional enzyme</keyword>
<evidence type="ECO:0000256" key="13">
    <source>
        <dbReference type="ARBA" id="ARBA00073127"/>
    </source>
</evidence>
<proteinExistence type="inferred from homology"/>